<dbReference type="SUPFAM" id="SSF50249">
    <property type="entry name" value="Nucleic acid-binding proteins"/>
    <property type="match status" value="1"/>
</dbReference>
<dbReference type="SUPFAM" id="SSF88798">
    <property type="entry name" value="N-terminal, heterodimerisation domain of RBP7 (RpoE)"/>
    <property type="match status" value="1"/>
</dbReference>
<evidence type="ECO:0000313" key="16">
    <source>
        <dbReference type="EMBL" id="KAJ6444829.1"/>
    </source>
</evidence>
<feature type="domain" description="RNA polymerase III subunit Rpc25" evidence="15">
    <location>
        <begin position="103"/>
        <end position="184"/>
    </location>
</feature>
<accession>A0AB34G126</accession>
<feature type="region of interest" description="Disordered" evidence="12">
    <location>
        <begin position="376"/>
        <end position="405"/>
    </location>
</feature>
<dbReference type="InterPro" id="IPR005576">
    <property type="entry name" value="Rpb7-like_N"/>
</dbReference>
<dbReference type="Gene3D" id="2.40.50.140">
    <property type="entry name" value="Nucleic acid-binding proteins"/>
    <property type="match status" value="1"/>
</dbReference>
<comment type="similarity">
    <text evidence="2">Belongs to the SPCS2 family.</text>
</comment>
<keyword evidence="4" id="KW-0240">DNA-directed RNA polymerase</keyword>
<protein>
    <recommendedName>
        <fullName evidence="3">Signal peptidase complex subunit 2</fullName>
    </recommendedName>
</protein>
<keyword evidence="6" id="KW-0256">Endoplasmic reticulum</keyword>
<keyword evidence="10" id="KW-0539">Nucleus</keyword>
<gene>
    <name evidence="16" type="ORF">O9K51_03229</name>
</gene>
<feature type="transmembrane region" description="Helical" evidence="13">
    <location>
        <begin position="522"/>
        <end position="540"/>
    </location>
</feature>
<keyword evidence="7 13" id="KW-1133">Transmembrane helix</keyword>
<evidence type="ECO:0000256" key="3">
    <source>
        <dbReference type="ARBA" id="ARBA00017057"/>
    </source>
</evidence>
<evidence type="ECO:0000313" key="17">
    <source>
        <dbReference type="Proteomes" id="UP001163105"/>
    </source>
</evidence>
<organism evidence="16 17">
    <name type="scientific">Purpureocillium lavendulum</name>
    <dbReference type="NCBI Taxonomy" id="1247861"/>
    <lineage>
        <taxon>Eukaryota</taxon>
        <taxon>Fungi</taxon>
        <taxon>Dikarya</taxon>
        <taxon>Ascomycota</taxon>
        <taxon>Pezizomycotina</taxon>
        <taxon>Sordariomycetes</taxon>
        <taxon>Hypocreomycetidae</taxon>
        <taxon>Hypocreales</taxon>
        <taxon>Ophiocordycipitaceae</taxon>
        <taxon>Purpureocillium</taxon>
    </lineage>
</organism>
<dbReference type="GO" id="GO:0055029">
    <property type="term" value="C:nuclear DNA-directed RNA polymerase complex"/>
    <property type="evidence" value="ECO:0007669"/>
    <property type="project" value="UniProtKB-ARBA"/>
</dbReference>
<evidence type="ECO:0000256" key="10">
    <source>
        <dbReference type="ARBA" id="ARBA00023242"/>
    </source>
</evidence>
<dbReference type="GO" id="GO:0045047">
    <property type="term" value="P:protein targeting to ER"/>
    <property type="evidence" value="ECO:0007669"/>
    <property type="project" value="TreeGrafter"/>
</dbReference>
<name>A0AB34G126_9HYPO</name>
<evidence type="ECO:0000256" key="6">
    <source>
        <dbReference type="ARBA" id="ARBA00022824"/>
    </source>
</evidence>
<dbReference type="Pfam" id="PF03876">
    <property type="entry name" value="SHS2_Rpb7-N"/>
    <property type="match status" value="1"/>
</dbReference>
<evidence type="ECO:0000259" key="15">
    <source>
        <dbReference type="Pfam" id="PF08292"/>
    </source>
</evidence>
<evidence type="ECO:0000256" key="8">
    <source>
        <dbReference type="ARBA" id="ARBA00023136"/>
    </source>
</evidence>
<dbReference type="Pfam" id="PF08292">
    <property type="entry name" value="RNA_pol_Rbc25"/>
    <property type="match status" value="1"/>
</dbReference>
<feature type="transmembrane region" description="Helical" evidence="13">
    <location>
        <begin position="278"/>
        <end position="302"/>
    </location>
</feature>
<dbReference type="GO" id="GO:0006351">
    <property type="term" value="P:DNA-templated transcription"/>
    <property type="evidence" value="ECO:0007669"/>
    <property type="project" value="InterPro"/>
</dbReference>
<proteinExistence type="inferred from homology"/>
<evidence type="ECO:0000256" key="12">
    <source>
        <dbReference type="SAM" id="MobiDB-lite"/>
    </source>
</evidence>
<comment type="subcellular location">
    <subcellularLocation>
        <location evidence="1">Endoplasmic reticulum membrane</location>
        <topology evidence="1">Multi-pass membrane protein</topology>
    </subcellularLocation>
</comment>
<dbReference type="Proteomes" id="UP001163105">
    <property type="component" value="Unassembled WGS sequence"/>
</dbReference>
<dbReference type="AlphaFoldDB" id="A0AB34G126"/>
<evidence type="ECO:0000256" key="1">
    <source>
        <dbReference type="ARBA" id="ARBA00004477"/>
    </source>
</evidence>
<evidence type="ECO:0000256" key="9">
    <source>
        <dbReference type="ARBA" id="ARBA00023163"/>
    </source>
</evidence>
<feature type="region of interest" description="Disordered" evidence="12">
    <location>
        <begin position="705"/>
        <end position="730"/>
    </location>
</feature>
<keyword evidence="8 13" id="KW-0472">Membrane</keyword>
<feature type="domain" description="RNA polymerase Rpb7-like N-terminal" evidence="14">
    <location>
        <begin position="6"/>
        <end position="62"/>
    </location>
</feature>
<evidence type="ECO:0000256" key="11">
    <source>
        <dbReference type="ARBA" id="ARBA00045608"/>
    </source>
</evidence>
<dbReference type="GO" id="GO:0005787">
    <property type="term" value="C:signal peptidase complex"/>
    <property type="evidence" value="ECO:0007669"/>
    <property type="project" value="InterPro"/>
</dbReference>
<evidence type="ECO:0000256" key="13">
    <source>
        <dbReference type="SAM" id="Phobius"/>
    </source>
</evidence>
<dbReference type="InterPro" id="IPR012340">
    <property type="entry name" value="NA-bd_OB-fold"/>
</dbReference>
<feature type="compositionally biased region" description="Low complexity" evidence="12">
    <location>
        <begin position="705"/>
        <end position="718"/>
    </location>
</feature>
<dbReference type="CDD" id="cd04330">
    <property type="entry name" value="RNAP_III_Rpc25_N"/>
    <property type="match status" value="1"/>
</dbReference>
<comment type="caution">
    <text evidence="16">The sequence shown here is derived from an EMBL/GenBank/DDBJ whole genome shotgun (WGS) entry which is preliminary data.</text>
</comment>
<dbReference type="PANTHER" id="PTHR13085">
    <property type="entry name" value="MICROSOMAL SIGNAL PEPTIDASE 25 KDA SUBUNIT"/>
    <property type="match status" value="1"/>
</dbReference>
<evidence type="ECO:0000256" key="7">
    <source>
        <dbReference type="ARBA" id="ARBA00022989"/>
    </source>
</evidence>
<comment type="function">
    <text evidence="11">Component of the signal peptidase complex (SPC) which catalyzes the cleavage of N-terminal signal sequences from nascent proteins as they are translocated into the lumen of the endoplasmic reticulum. Enhances the enzymatic activity of SPC and facilitates the interactions between different components of the translocation site.</text>
</comment>
<evidence type="ECO:0000259" key="14">
    <source>
        <dbReference type="Pfam" id="PF03876"/>
    </source>
</evidence>
<keyword evidence="5 13" id="KW-0812">Transmembrane</keyword>
<feature type="compositionally biased region" description="Acidic residues" evidence="12">
    <location>
        <begin position="379"/>
        <end position="391"/>
    </location>
</feature>
<feature type="transmembrane region" description="Helical" evidence="13">
    <location>
        <begin position="552"/>
        <end position="571"/>
    </location>
</feature>
<dbReference type="InterPro" id="IPR036898">
    <property type="entry name" value="RNA_pol_Rpb7-like_N_sf"/>
</dbReference>
<dbReference type="GO" id="GO:0006465">
    <property type="term" value="P:signal peptide processing"/>
    <property type="evidence" value="ECO:0007669"/>
    <property type="project" value="InterPro"/>
</dbReference>
<keyword evidence="9" id="KW-0804">Transcription</keyword>
<evidence type="ECO:0000256" key="5">
    <source>
        <dbReference type="ARBA" id="ARBA00022692"/>
    </source>
</evidence>
<keyword evidence="17" id="KW-1185">Reference proteome</keyword>
<evidence type="ECO:0000256" key="2">
    <source>
        <dbReference type="ARBA" id="ARBA00007324"/>
    </source>
</evidence>
<feature type="compositionally biased region" description="Basic and acidic residues" evidence="12">
    <location>
        <begin position="393"/>
        <end position="402"/>
    </location>
</feature>
<dbReference type="Pfam" id="PF06703">
    <property type="entry name" value="SPC25"/>
    <property type="match status" value="1"/>
</dbReference>
<dbReference type="InterPro" id="IPR009582">
    <property type="entry name" value="Spc2/SPCS2"/>
</dbReference>
<evidence type="ECO:0000256" key="4">
    <source>
        <dbReference type="ARBA" id="ARBA00022478"/>
    </source>
</evidence>
<dbReference type="EMBL" id="JAQHRD010000002">
    <property type="protein sequence ID" value="KAJ6444829.1"/>
    <property type="molecule type" value="Genomic_DNA"/>
</dbReference>
<feature type="region of interest" description="Disordered" evidence="12">
    <location>
        <begin position="583"/>
        <end position="609"/>
    </location>
</feature>
<dbReference type="Gene3D" id="3.30.1490.120">
    <property type="entry name" value="RNA polymerase Rpb7-like, N-terminal domain"/>
    <property type="match status" value="1"/>
</dbReference>
<dbReference type="PANTHER" id="PTHR13085:SF0">
    <property type="entry name" value="SIGNAL PEPTIDASE COMPLEX SUBUNIT 2"/>
    <property type="match status" value="1"/>
</dbReference>
<dbReference type="InterPro" id="IPR013238">
    <property type="entry name" value="RNA_pol_III_Rbc25"/>
</dbReference>
<sequence length="730" mass="78803">MRTKISDLVQVHPEDFSKHSIVALEDNINAKYANKVIQKIGLCICLYDILWTSEGLIGHGSGLVNVNGMQLTAFVRPLQLCVSLANAAAVEFRMVVFRPFKGETMLGKIRSSTPAGINVRTDFFDDIFVPYEELPEGAEYNHGEQLWIWNLEDSRLFYDNHEMVRFQVIDEEWHDQTPAGPSQGDDAPAKSPYKIKGSMTLLDIVQDGIVLDDSQVLGLGLELLVRVLAGAAHAAHGHLLRGHLLGHLAGGYGWSVYWRGQKLDALITYPLKKALIQLMMSVLGMIMAMLFFIMPIMPSIWLGRLALAIRLLEERARLVARGEGLAAGLKGALRQGVVVGAEGDAAGQGALLPQGPGFELLGRRGHEDGRVVAQHAGEDHDDGDGDEDPGLDGDLRHGEGVEGRWPGARSRRMAVEGGGGNVDAPVATVLDGWMMVVVVVVEEDCARGRSLDSAASRIPLTPSSNPLSNAHTAARARNTPAIMATEKISLYNLADLKNTSDDAIPNYLNSLKFKQSHFLTDVRLALGYTGFALAAACFLWDYKLGFESTKTYTAVAVAVYTLINGALTFWMSEVEKGTVYQGFAPSGDKASPGPPFPPDHRRPENSQMGVSIKSTAKKNDPTYRLVITVESKNSSAPEVVELAKPFATFFDETGRFVAQPFQEALASAVPAIGRLDPKRVKLASQAMLDANPDLLDAVMAANAAQADGSQAGAATGAEAAEKKGGKRRKA</sequence>
<reference evidence="16" key="1">
    <citation type="submission" date="2023-01" db="EMBL/GenBank/DDBJ databases">
        <title>The growth and conidiation of Purpureocillium lavendulum are regulated by nitrogen source and histone H3K14 acetylation.</title>
        <authorList>
            <person name="Tang P."/>
            <person name="Han J."/>
            <person name="Zhang C."/>
            <person name="Tang P."/>
            <person name="Qi F."/>
            <person name="Zhang K."/>
            <person name="Liang L."/>
        </authorList>
    </citation>
    <scope>NUCLEOTIDE SEQUENCE</scope>
    <source>
        <strain evidence="16">YMF1.00683</strain>
    </source>
</reference>